<organism evidence="2 3">
    <name type="scientific">Pomacea canaliculata</name>
    <name type="common">Golden apple snail</name>
    <dbReference type="NCBI Taxonomy" id="400727"/>
    <lineage>
        <taxon>Eukaryota</taxon>
        <taxon>Metazoa</taxon>
        <taxon>Spiralia</taxon>
        <taxon>Lophotrochozoa</taxon>
        <taxon>Mollusca</taxon>
        <taxon>Gastropoda</taxon>
        <taxon>Caenogastropoda</taxon>
        <taxon>Architaenioglossa</taxon>
        <taxon>Ampullarioidea</taxon>
        <taxon>Ampullariidae</taxon>
        <taxon>Pomacea</taxon>
    </lineage>
</organism>
<dbReference type="GO" id="GO:0043066">
    <property type="term" value="P:negative regulation of apoptotic process"/>
    <property type="evidence" value="ECO:0007669"/>
    <property type="project" value="TreeGrafter"/>
</dbReference>
<proteinExistence type="predicted"/>
<dbReference type="GO" id="GO:0005829">
    <property type="term" value="C:cytosol"/>
    <property type="evidence" value="ECO:0007669"/>
    <property type="project" value="TreeGrafter"/>
</dbReference>
<dbReference type="InterPro" id="IPR011893">
    <property type="entry name" value="Selenoprotein_Rdx-typ"/>
</dbReference>
<keyword evidence="1" id="KW-0676">Redox-active center</keyword>
<gene>
    <name evidence="2" type="ORF">C0Q70_03415</name>
</gene>
<dbReference type="STRING" id="400727.A0A2T7PSM7"/>
<accession>A0A2T7PSM7</accession>
<evidence type="ECO:0000256" key="1">
    <source>
        <dbReference type="ARBA" id="ARBA00023284"/>
    </source>
</evidence>
<dbReference type="InterPro" id="IPR036249">
    <property type="entry name" value="Thioredoxin-like_sf"/>
</dbReference>
<dbReference type="PANTHER" id="PTHR15124:SF27">
    <property type="entry name" value="MIGRATION AND INVASION ENHANCER 1"/>
    <property type="match status" value="1"/>
</dbReference>
<reference evidence="2 3" key="1">
    <citation type="submission" date="2018-04" db="EMBL/GenBank/DDBJ databases">
        <title>The genome of golden apple snail Pomacea canaliculata provides insight into stress tolerance and invasive adaptation.</title>
        <authorList>
            <person name="Liu C."/>
            <person name="Liu B."/>
            <person name="Ren Y."/>
            <person name="Zhang Y."/>
            <person name="Wang H."/>
            <person name="Li S."/>
            <person name="Jiang F."/>
            <person name="Yin L."/>
            <person name="Zhang G."/>
            <person name="Qian W."/>
            <person name="Fan W."/>
        </authorList>
    </citation>
    <scope>NUCLEOTIDE SEQUENCE [LARGE SCALE GENOMIC DNA]</scope>
    <source>
        <strain evidence="2">SZHN2017</strain>
        <tissue evidence="2">Muscle</tissue>
    </source>
</reference>
<dbReference type="GO" id="GO:0051491">
    <property type="term" value="P:positive regulation of filopodium assembly"/>
    <property type="evidence" value="ECO:0007669"/>
    <property type="project" value="TreeGrafter"/>
</dbReference>
<name>A0A2T7PSM7_POMCA</name>
<evidence type="ECO:0000313" key="3">
    <source>
        <dbReference type="Proteomes" id="UP000245119"/>
    </source>
</evidence>
<dbReference type="Gene3D" id="3.40.30.10">
    <property type="entry name" value="Glutaredoxin"/>
    <property type="match status" value="1"/>
</dbReference>
<evidence type="ECO:0008006" key="4">
    <source>
        <dbReference type="Google" id="ProtNLM"/>
    </source>
</evidence>
<dbReference type="Proteomes" id="UP000245119">
    <property type="component" value="Linkage Group LG2"/>
</dbReference>
<dbReference type="InterPro" id="IPR051441">
    <property type="entry name" value="SelW_related"/>
</dbReference>
<sequence>MMIDLKPDQVDYPSGYRCWVEILGTTLSSHAIAVISRRSPPARHNDRRVQVKDKEGYEPRYRALKDAILKQIPDAEISGGVGRTSSFEIKVNGKLVFSKLETRGFPNEADISEISECLLLQILRSVEQAHKGEEPEVITNSQSPGCSLQ</sequence>
<dbReference type="SUPFAM" id="SSF52833">
    <property type="entry name" value="Thioredoxin-like"/>
    <property type="match status" value="1"/>
</dbReference>
<protein>
    <recommendedName>
        <fullName evidence="4">Selenoprotein W</fullName>
    </recommendedName>
</protein>
<dbReference type="PANTHER" id="PTHR15124">
    <property type="entry name" value="SELENOPROTEIN W"/>
    <property type="match status" value="1"/>
</dbReference>
<dbReference type="Pfam" id="PF10262">
    <property type="entry name" value="Rdx"/>
    <property type="match status" value="1"/>
</dbReference>
<dbReference type="EMBL" id="PZQS01000002">
    <property type="protein sequence ID" value="PVD36431.1"/>
    <property type="molecule type" value="Genomic_DNA"/>
</dbReference>
<dbReference type="AlphaFoldDB" id="A0A2T7PSM7"/>
<comment type="caution">
    <text evidence="2">The sequence shown here is derived from an EMBL/GenBank/DDBJ whole genome shotgun (WGS) entry which is preliminary data.</text>
</comment>
<keyword evidence="3" id="KW-1185">Reference proteome</keyword>
<evidence type="ECO:0000313" key="2">
    <source>
        <dbReference type="EMBL" id="PVD36431.1"/>
    </source>
</evidence>
<dbReference type="NCBIfam" id="TIGR02174">
    <property type="entry name" value="CXXU_selWTH"/>
    <property type="match status" value="1"/>
</dbReference>